<dbReference type="GO" id="GO:0051017">
    <property type="term" value="P:actin filament bundle assembly"/>
    <property type="evidence" value="ECO:0007669"/>
    <property type="project" value="TreeGrafter"/>
</dbReference>
<gene>
    <name evidence="4" type="ORF">CYCCA115_LOCUS17444</name>
</gene>
<organism evidence="4 5">
    <name type="scientific">Cylindrotheca closterium</name>
    <dbReference type="NCBI Taxonomy" id="2856"/>
    <lineage>
        <taxon>Eukaryota</taxon>
        <taxon>Sar</taxon>
        <taxon>Stramenopiles</taxon>
        <taxon>Ochrophyta</taxon>
        <taxon>Bacillariophyta</taxon>
        <taxon>Bacillariophyceae</taxon>
        <taxon>Bacillariophycidae</taxon>
        <taxon>Bacillariales</taxon>
        <taxon>Bacillariaceae</taxon>
        <taxon>Cylindrotheca</taxon>
    </lineage>
</organism>
<keyword evidence="2" id="KW-0040">ANK repeat</keyword>
<dbReference type="GO" id="GO:0051015">
    <property type="term" value="F:actin filament binding"/>
    <property type="evidence" value="ECO:0007669"/>
    <property type="project" value="TreeGrafter"/>
</dbReference>
<dbReference type="GO" id="GO:0005737">
    <property type="term" value="C:cytoplasm"/>
    <property type="evidence" value="ECO:0007669"/>
    <property type="project" value="TreeGrafter"/>
</dbReference>
<evidence type="ECO:0000256" key="2">
    <source>
        <dbReference type="ARBA" id="ARBA00023043"/>
    </source>
</evidence>
<keyword evidence="5" id="KW-1185">Reference proteome</keyword>
<evidence type="ECO:0000313" key="4">
    <source>
        <dbReference type="EMBL" id="CAJ1958972.1"/>
    </source>
</evidence>
<dbReference type="AlphaFoldDB" id="A0AAD2G0M5"/>
<dbReference type="InterPro" id="IPR052420">
    <property type="entry name" value="Espin/Espin-like"/>
</dbReference>
<dbReference type="PANTHER" id="PTHR24153:SF8">
    <property type="entry name" value="FORKED, ISOFORM F"/>
    <property type="match status" value="1"/>
</dbReference>
<comment type="caution">
    <text evidence="4">The sequence shown here is derived from an EMBL/GenBank/DDBJ whole genome shotgun (WGS) entry which is preliminary data.</text>
</comment>
<sequence length="344" mass="38835">MANKLDILEEIRKHRNNCVDLLQKLQKAHVNGDDVANAKNKSGWLPLHFVMVFCKGPGVLELVKFLWRMHPLCLQAKTDRDTLAVNLMPPTTNPQPVIDAMQRDQLEARVWLMKKYPQSIRMEDKDGETPLVRAIIGRCNILVAAMIQRFPELTQETNNRGRLPLHYAMESANAGAVSMLYGAYPDGIEEADNMGITPYYMFAKLPNKDPLIAALVDLMCEVFELDEATQPSKDDSTEVIYKQMLPQYAIDSNLSVWTEKVIWRLIKNWRETIQMPIPEIPDTPKENQHSTFATSGALNAAKDSSVGDVGKPRTTRDPTSFQKYTKKGQFEALRASFEAASVKG</sequence>
<evidence type="ECO:0000256" key="1">
    <source>
        <dbReference type="ARBA" id="ARBA00022737"/>
    </source>
</evidence>
<dbReference type="Proteomes" id="UP001295423">
    <property type="component" value="Unassembled WGS sequence"/>
</dbReference>
<keyword evidence="1" id="KW-0677">Repeat</keyword>
<evidence type="ECO:0000313" key="5">
    <source>
        <dbReference type="Proteomes" id="UP001295423"/>
    </source>
</evidence>
<dbReference type="EMBL" id="CAKOGP040001980">
    <property type="protein sequence ID" value="CAJ1958972.1"/>
    <property type="molecule type" value="Genomic_DNA"/>
</dbReference>
<dbReference type="InterPro" id="IPR036770">
    <property type="entry name" value="Ankyrin_rpt-contain_sf"/>
</dbReference>
<name>A0AAD2G0M5_9STRA</name>
<proteinExistence type="predicted"/>
<dbReference type="PANTHER" id="PTHR24153">
    <property type="entry name" value="ESPIN"/>
    <property type="match status" value="1"/>
</dbReference>
<accession>A0AAD2G0M5</accession>
<dbReference type="Gene3D" id="1.25.40.20">
    <property type="entry name" value="Ankyrin repeat-containing domain"/>
    <property type="match status" value="1"/>
</dbReference>
<reference evidence="4" key="1">
    <citation type="submission" date="2023-08" db="EMBL/GenBank/DDBJ databases">
        <authorList>
            <person name="Audoor S."/>
            <person name="Bilcke G."/>
        </authorList>
    </citation>
    <scope>NUCLEOTIDE SEQUENCE</scope>
</reference>
<protein>
    <submittedName>
        <fullName evidence="4">Uncharacterized protein</fullName>
    </submittedName>
</protein>
<dbReference type="SUPFAM" id="SSF48403">
    <property type="entry name" value="Ankyrin repeat"/>
    <property type="match status" value="1"/>
</dbReference>
<evidence type="ECO:0000256" key="3">
    <source>
        <dbReference type="SAM" id="MobiDB-lite"/>
    </source>
</evidence>
<feature type="region of interest" description="Disordered" evidence="3">
    <location>
        <begin position="279"/>
        <end position="323"/>
    </location>
</feature>